<gene>
    <name evidence="2" type="ORF">Zmor_015405</name>
</gene>
<reference evidence="2" key="1">
    <citation type="journal article" date="2023" name="G3 (Bethesda)">
        <title>Whole genome assemblies of Zophobas morio and Tenebrio molitor.</title>
        <authorList>
            <person name="Kaur S."/>
            <person name="Stinson S.A."/>
            <person name="diCenzo G.C."/>
        </authorList>
    </citation>
    <scope>NUCLEOTIDE SEQUENCE</scope>
    <source>
        <strain evidence="2">QUZm001</strain>
    </source>
</reference>
<comment type="caution">
    <text evidence="2">The sequence shown here is derived from an EMBL/GenBank/DDBJ whole genome shotgun (WGS) entry which is preliminary data.</text>
</comment>
<proteinExistence type="predicted"/>
<organism evidence="2 3">
    <name type="scientific">Zophobas morio</name>
    <dbReference type="NCBI Taxonomy" id="2755281"/>
    <lineage>
        <taxon>Eukaryota</taxon>
        <taxon>Metazoa</taxon>
        <taxon>Ecdysozoa</taxon>
        <taxon>Arthropoda</taxon>
        <taxon>Hexapoda</taxon>
        <taxon>Insecta</taxon>
        <taxon>Pterygota</taxon>
        <taxon>Neoptera</taxon>
        <taxon>Endopterygota</taxon>
        <taxon>Coleoptera</taxon>
        <taxon>Polyphaga</taxon>
        <taxon>Cucujiformia</taxon>
        <taxon>Tenebrionidae</taxon>
        <taxon>Zophobas</taxon>
    </lineage>
</organism>
<evidence type="ECO:0000313" key="3">
    <source>
        <dbReference type="Proteomes" id="UP001168821"/>
    </source>
</evidence>
<evidence type="ECO:0000256" key="1">
    <source>
        <dbReference type="SAM" id="MobiDB-lite"/>
    </source>
</evidence>
<accession>A0AA38ILG4</accession>
<dbReference type="AlphaFoldDB" id="A0AA38ILG4"/>
<sequence length="85" mass="10239">MDYHHHTKRSNWKRQIRLEIPEPNSDIRNIYLPPPAPLRQLDYDQGPTPNRDSKFMDKAKRSSFHMRIWPLNLNLSPYDHVVPHL</sequence>
<name>A0AA38ILG4_9CUCU</name>
<dbReference type="EMBL" id="JALNTZ010000004">
    <property type="protein sequence ID" value="KAJ3656321.1"/>
    <property type="molecule type" value="Genomic_DNA"/>
</dbReference>
<keyword evidence="3" id="KW-1185">Reference proteome</keyword>
<dbReference type="Proteomes" id="UP001168821">
    <property type="component" value="Unassembled WGS sequence"/>
</dbReference>
<evidence type="ECO:0000313" key="2">
    <source>
        <dbReference type="EMBL" id="KAJ3656321.1"/>
    </source>
</evidence>
<protein>
    <submittedName>
        <fullName evidence="2">Uncharacterized protein</fullName>
    </submittedName>
</protein>
<feature type="region of interest" description="Disordered" evidence="1">
    <location>
        <begin position="35"/>
        <end position="55"/>
    </location>
</feature>